<reference evidence="1 2" key="1">
    <citation type="submission" date="2014-06" db="EMBL/GenBank/DDBJ databases">
        <title>Shewanella sp. YQH10.</title>
        <authorList>
            <person name="Liu Y."/>
            <person name="Zeng R."/>
        </authorList>
    </citation>
    <scope>NUCLEOTIDE SEQUENCE [LARGE SCALE GENOMIC DNA]</scope>
    <source>
        <strain evidence="1 2">YQH10</strain>
    </source>
</reference>
<dbReference type="STRING" id="1515746.HR45_17800"/>
<gene>
    <name evidence="1" type="ORF">HR45_17800</name>
</gene>
<protein>
    <submittedName>
        <fullName evidence="1">Uncharacterized protein</fullName>
    </submittedName>
</protein>
<dbReference type="EMBL" id="JPEO01000022">
    <property type="protein sequence ID" value="KFZ36238.1"/>
    <property type="molecule type" value="Genomic_DNA"/>
</dbReference>
<evidence type="ECO:0000313" key="2">
    <source>
        <dbReference type="Proteomes" id="UP000029264"/>
    </source>
</evidence>
<proteinExistence type="predicted"/>
<dbReference type="InterPro" id="IPR003787">
    <property type="entry name" value="Sulphur_relay_DsrE/F-like"/>
</dbReference>
<dbReference type="GO" id="GO:0005829">
    <property type="term" value="C:cytosol"/>
    <property type="evidence" value="ECO:0007669"/>
    <property type="project" value="TreeGrafter"/>
</dbReference>
<dbReference type="OrthoDB" id="9807918at2"/>
<organism evidence="1 2">
    <name type="scientific">Shewanella mangrovi</name>
    <dbReference type="NCBI Taxonomy" id="1515746"/>
    <lineage>
        <taxon>Bacteria</taxon>
        <taxon>Pseudomonadati</taxon>
        <taxon>Pseudomonadota</taxon>
        <taxon>Gammaproteobacteria</taxon>
        <taxon>Alteromonadales</taxon>
        <taxon>Shewanellaceae</taxon>
        <taxon>Shewanella</taxon>
    </lineage>
</organism>
<name>A0A094LMA4_9GAMM</name>
<dbReference type="Gene3D" id="3.40.1260.10">
    <property type="entry name" value="DsrEFH-like"/>
    <property type="match status" value="1"/>
</dbReference>
<sequence>MQKVLIVAHASPYGSEKMFNALRIAIALKELAEEPVELKLFLMSDAVFSAVAGQNTPDLSYNLAQMLEILLAQNVPVKLCKTCVEARGVNSNMLVDGAEIGTLGDLTQWTLAVDKVMHI</sequence>
<dbReference type="PANTHER" id="PTHR34874:SF1">
    <property type="entry name" value="PROTEIN YCHN"/>
    <property type="match status" value="1"/>
</dbReference>
<dbReference type="SUPFAM" id="SSF75169">
    <property type="entry name" value="DsrEFH-like"/>
    <property type="match status" value="1"/>
</dbReference>
<dbReference type="eggNOG" id="COG1553">
    <property type="taxonomic scope" value="Bacteria"/>
</dbReference>
<accession>A0A094LMA4</accession>
<dbReference type="InterPro" id="IPR027396">
    <property type="entry name" value="DsrEFH-like"/>
</dbReference>
<dbReference type="AlphaFoldDB" id="A0A094LMA4"/>
<dbReference type="Pfam" id="PF02635">
    <property type="entry name" value="DsrE"/>
    <property type="match status" value="1"/>
</dbReference>
<evidence type="ECO:0000313" key="1">
    <source>
        <dbReference type="EMBL" id="KFZ36238.1"/>
    </source>
</evidence>
<keyword evidence="2" id="KW-1185">Reference proteome</keyword>
<comment type="caution">
    <text evidence="1">The sequence shown here is derived from an EMBL/GenBank/DDBJ whole genome shotgun (WGS) entry which is preliminary data.</text>
</comment>
<dbReference type="Proteomes" id="UP000029264">
    <property type="component" value="Unassembled WGS sequence"/>
</dbReference>
<dbReference type="RefSeq" id="WP_037445499.1">
    <property type="nucleotide sequence ID" value="NZ_JPEO01000022.1"/>
</dbReference>
<dbReference type="PANTHER" id="PTHR34874">
    <property type="entry name" value="PROTEIN YCHN"/>
    <property type="match status" value="1"/>
</dbReference>